<sequence>MADVDCPPYKRYYVSNGDSTSGDVEMRFYNVWTSTSKIRWFTYEASLFARVWPLNNPSSFVVATVEMCEAFEFIEMAFEFIEMAFALLDETLWHNMASGAIGFVFIDDSDQRAIFVVDGVDVQTFTFHSTHMFNSLGYICNGDSDLEVVELHVLPTKRCYWGNIWDYGHFISVMRAFQVCTGVKSEQQSKLAARKKLGFLAKFKDFKIQNIVASCDVKFPIRLEGLAYSHGAFSSAFRNEALMNLGFWTAFEEVVIGAVFSLLIFSFLGHLLRLIWELYTIILISGYCYTMIKSGKPSSAMYCIMLVQYEAEIFPGLIYRMKQPKIVLLIFVSGKIVLTGAKVRDETYTAFENIYPVLTEFRKTQQWHYVLGPLFYQAITLNTVFVCASLISFYCLYPEGKFDYGRDGDK</sequence>
<comment type="caution">
    <text evidence="5">The sequence shown here is derived from an EMBL/GenBank/DDBJ whole genome shotgun (WGS) entry which is preliminary data.</text>
</comment>
<keyword evidence="4" id="KW-0812">Transmembrane</keyword>
<evidence type="ECO:0000313" key="5">
    <source>
        <dbReference type="EMBL" id="KAK9155278.1"/>
    </source>
</evidence>
<dbReference type="GO" id="GO:0006352">
    <property type="term" value="P:DNA-templated transcription initiation"/>
    <property type="evidence" value="ECO:0007669"/>
    <property type="project" value="InterPro"/>
</dbReference>
<dbReference type="AlphaFoldDB" id="A0AAP0KMH4"/>
<accession>A0AAP0KMH4</accession>
<dbReference type="InterPro" id="IPR000814">
    <property type="entry name" value="TBP"/>
</dbReference>
<evidence type="ECO:0000313" key="6">
    <source>
        <dbReference type="Proteomes" id="UP001417504"/>
    </source>
</evidence>
<keyword evidence="4" id="KW-0472">Membrane</keyword>
<feature type="transmembrane region" description="Helical" evidence="4">
    <location>
        <begin position="245"/>
        <end position="268"/>
    </location>
</feature>
<name>A0AAP0KMH4_9MAGN</name>
<evidence type="ECO:0000256" key="1">
    <source>
        <dbReference type="ARBA" id="ARBA00005560"/>
    </source>
</evidence>
<dbReference type="PANTHER" id="PTHR10126">
    <property type="entry name" value="TATA-BOX BINDING PROTEIN"/>
    <property type="match status" value="1"/>
</dbReference>
<evidence type="ECO:0000256" key="4">
    <source>
        <dbReference type="SAM" id="Phobius"/>
    </source>
</evidence>
<evidence type="ECO:0000256" key="3">
    <source>
        <dbReference type="ARBA" id="ARBA00023163"/>
    </source>
</evidence>
<dbReference type="InterPro" id="IPR012295">
    <property type="entry name" value="TBP_dom_sf"/>
</dbReference>
<keyword evidence="6" id="KW-1185">Reference proteome</keyword>
<keyword evidence="3" id="KW-0804">Transcription</keyword>
<dbReference type="Pfam" id="PF00352">
    <property type="entry name" value="TBP"/>
    <property type="match status" value="2"/>
</dbReference>
<protein>
    <submittedName>
        <fullName evidence="5">Uncharacterized protein</fullName>
    </submittedName>
</protein>
<dbReference type="GO" id="GO:0003677">
    <property type="term" value="F:DNA binding"/>
    <property type="evidence" value="ECO:0007669"/>
    <property type="project" value="UniProtKB-KW"/>
</dbReference>
<gene>
    <name evidence="5" type="ORF">Sjap_002758</name>
</gene>
<keyword evidence="4" id="KW-1133">Transmembrane helix</keyword>
<dbReference type="SUPFAM" id="SSF55945">
    <property type="entry name" value="TATA-box binding protein-like"/>
    <property type="match status" value="2"/>
</dbReference>
<dbReference type="EMBL" id="JBBNAE010000001">
    <property type="protein sequence ID" value="KAK9155278.1"/>
    <property type="molecule type" value="Genomic_DNA"/>
</dbReference>
<organism evidence="5 6">
    <name type="scientific">Stephania japonica</name>
    <dbReference type="NCBI Taxonomy" id="461633"/>
    <lineage>
        <taxon>Eukaryota</taxon>
        <taxon>Viridiplantae</taxon>
        <taxon>Streptophyta</taxon>
        <taxon>Embryophyta</taxon>
        <taxon>Tracheophyta</taxon>
        <taxon>Spermatophyta</taxon>
        <taxon>Magnoliopsida</taxon>
        <taxon>Ranunculales</taxon>
        <taxon>Menispermaceae</taxon>
        <taxon>Menispermoideae</taxon>
        <taxon>Cissampelideae</taxon>
        <taxon>Stephania</taxon>
    </lineage>
</organism>
<keyword evidence="2" id="KW-0238">DNA-binding</keyword>
<proteinExistence type="inferred from homology"/>
<dbReference type="Proteomes" id="UP001417504">
    <property type="component" value="Unassembled WGS sequence"/>
</dbReference>
<comment type="similarity">
    <text evidence="1">Belongs to the TBP family.</text>
</comment>
<dbReference type="Gene3D" id="3.30.310.10">
    <property type="entry name" value="TATA-Binding Protein"/>
    <property type="match status" value="2"/>
</dbReference>
<evidence type="ECO:0000256" key="2">
    <source>
        <dbReference type="ARBA" id="ARBA00023125"/>
    </source>
</evidence>
<reference evidence="5 6" key="1">
    <citation type="submission" date="2024-01" db="EMBL/GenBank/DDBJ databases">
        <title>Genome assemblies of Stephania.</title>
        <authorList>
            <person name="Yang L."/>
        </authorList>
    </citation>
    <scope>NUCLEOTIDE SEQUENCE [LARGE SCALE GENOMIC DNA]</scope>
    <source>
        <strain evidence="5">QJT</strain>
        <tissue evidence="5">Leaf</tissue>
    </source>
</reference>
<feature type="transmembrane region" description="Helical" evidence="4">
    <location>
        <begin position="274"/>
        <end position="292"/>
    </location>
</feature>
<feature type="transmembrane region" description="Helical" evidence="4">
    <location>
        <begin position="374"/>
        <end position="397"/>
    </location>
</feature>